<dbReference type="InterPro" id="IPR023214">
    <property type="entry name" value="HAD_sf"/>
</dbReference>
<dbReference type="Proteomes" id="UP000244223">
    <property type="component" value="Unassembled WGS sequence"/>
</dbReference>
<dbReference type="GO" id="GO:0005829">
    <property type="term" value="C:cytosol"/>
    <property type="evidence" value="ECO:0007669"/>
    <property type="project" value="TreeGrafter"/>
</dbReference>
<dbReference type="GO" id="GO:0006281">
    <property type="term" value="P:DNA repair"/>
    <property type="evidence" value="ECO:0007669"/>
    <property type="project" value="TreeGrafter"/>
</dbReference>
<evidence type="ECO:0000313" key="1">
    <source>
        <dbReference type="EMBL" id="PTQ90385.1"/>
    </source>
</evidence>
<proteinExistence type="predicted"/>
<dbReference type="InterPro" id="IPR006439">
    <property type="entry name" value="HAD-SF_hydro_IA"/>
</dbReference>
<dbReference type="NCBIfam" id="TIGR01549">
    <property type="entry name" value="HAD-SF-IA-v1"/>
    <property type="match status" value="1"/>
</dbReference>
<dbReference type="SFLD" id="SFLDS00003">
    <property type="entry name" value="Haloacid_Dehalogenase"/>
    <property type="match status" value="1"/>
</dbReference>
<dbReference type="Gene3D" id="1.10.150.240">
    <property type="entry name" value="Putative phosphatase, domain 2"/>
    <property type="match status" value="1"/>
</dbReference>
<dbReference type="OrthoDB" id="9807630at2"/>
<name>A0A2T5J1R2_9GAMM</name>
<dbReference type="InterPro" id="IPR023198">
    <property type="entry name" value="PGP-like_dom2"/>
</dbReference>
<dbReference type="SUPFAM" id="SSF56784">
    <property type="entry name" value="HAD-like"/>
    <property type="match status" value="1"/>
</dbReference>
<comment type="caution">
    <text evidence="1">The sequence shown here is derived from an EMBL/GenBank/DDBJ whole genome shotgun (WGS) entry which is preliminary data.</text>
</comment>
<sequence>MSAYKLAIFDWDGTLMDSVAHIVDSMQQAAYAVGEPVPASAEVRHIIGLGLPEAIAQLFPHAKPHTHEAIRQQYAQHFLAHSASRSQLFAGAEALLAQLRQQGYLLAIATGKSRLGLNRVLAQTGIGHYFVATRCADETASKPDPQMLKELLAYTGVSVDQAVMIGDTSYDLGMAQTLSMPRIGVSYGVHGVEVLQTYQPLAIVDSLYQLHDYLW</sequence>
<dbReference type="PANTHER" id="PTHR43434">
    <property type="entry name" value="PHOSPHOGLYCOLATE PHOSPHATASE"/>
    <property type="match status" value="1"/>
</dbReference>
<dbReference type="RefSeq" id="WP_107864829.1">
    <property type="nucleotide sequence ID" value="NZ_QAON01000003.1"/>
</dbReference>
<keyword evidence="2" id="KW-1185">Reference proteome</keyword>
<dbReference type="InterPro" id="IPR041492">
    <property type="entry name" value="HAD_2"/>
</dbReference>
<dbReference type="InterPro" id="IPR050155">
    <property type="entry name" value="HAD-like_hydrolase_sf"/>
</dbReference>
<dbReference type="EMBL" id="QAON01000003">
    <property type="protein sequence ID" value="PTQ90385.1"/>
    <property type="molecule type" value="Genomic_DNA"/>
</dbReference>
<reference evidence="1 2" key="1">
    <citation type="submission" date="2018-04" db="EMBL/GenBank/DDBJ databases">
        <title>Genomic Encyclopedia of Archaeal and Bacterial Type Strains, Phase II (KMG-II): from individual species to whole genera.</title>
        <authorList>
            <person name="Goeker M."/>
        </authorList>
    </citation>
    <scope>NUCLEOTIDE SEQUENCE [LARGE SCALE GENOMIC DNA]</scope>
    <source>
        <strain evidence="1 2">DSM 5822</strain>
    </source>
</reference>
<dbReference type="SFLD" id="SFLDG01129">
    <property type="entry name" value="C1.5:_HAD__Beta-PGM__Phosphata"/>
    <property type="match status" value="1"/>
</dbReference>
<dbReference type="PANTHER" id="PTHR43434:SF24">
    <property type="entry name" value="HYDROLASE-RELATED"/>
    <property type="match status" value="1"/>
</dbReference>
<dbReference type="Gene3D" id="3.40.50.1000">
    <property type="entry name" value="HAD superfamily/HAD-like"/>
    <property type="match status" value="1"/>
</dbReference>
<accession>A0A2T5J1R2</accession>
<dbReference type="AlphaFoldDB" id="A0A2T5J1R2"/>
<protein>
    <submittedName>
        <fullName evidence="1">Phosphoglycolate phosphatase</fullName>
    </submittedName>
</protein>
<dbReference type="InterPro" id="IPR036412">
    <property type="entry name" value="HAD-like_sf"/>
</dbReference>
<dbReference type="Pfam" id="PF13419">
    <property type="entry name" value="HAD_2"/>
    <property type="match status" value="1"/>
</dbReference>
<organism evidence="1 2">
    <name type="scientific">Agitococcus lubricus</name>
    <dbReference type="NCBI Taxonomy" id="1077255"/>
    <lineage>
        <taxon>Bacteria</taxon>
        <taxon>Pseudomonadati</taxon>
        <taxon>Pseudomonadota</taxon>
        <taxon>Gammaproteobacteria</taxon>
        <taxon>Moraxellales</taxon>
        <taxon>Moraxellaceae</taxon>
        <taxon>Agitococcus</taxon>
    </lineage>
</organism>
<gene>
    <name evidence="1" type="ORF">C8N29_103138</name>
</gene>
<evidence type="ECO:0000313" key="2">
    <source>
        <dbReference type="Proteomes" id="UP000244223"/>
    </source>
</evidence>
<dbReference type="GO" id="GO:0008967">
    <property type="term" value="F:phosphoglycolate phosphatase activity"/>
    <property type="evidence" value="ECO:0007669"/>
    <property type="project" value="TreeGrafter"/>
</dbReference>